<sequence>MEETEDEIAEIRANYAALVTMCDAYLGKLLDYFDAHDLWQDTALVVSTDHGFMLAEHDWWAKSRMPFYNEIARIPFLIYSPAHAHLGGERRKSLTQNIDIMPTLLDFHAAPIPGTVTGHSLRGVMDDDTPVRRAAIYGQFGAATNVTDGRYTYFNYPDNIADQKIFEYTLMPNHQQAPFAVEEFEGASLVEGFGFMRGYPVLKLPARPHPRRGQGSVIADTQTVLFDLHADPGQMRAIRNEAVEDILRSATAEILQDHEAPQEAYERLGLLALDGVD</sequence>
<keyword evidence="2 4" id="KW-0378">Hydrolase</keyword>
<evidence type="ECO:0000256" key="2">
    <source>
        <dbReference type="ARBA" id="ARBA00022801"/>
    </source>
</evidence>
<accession>A0A1Y5SUQ0</accession>
<dbReference type="InterPro" id="IPR017850">
    <property type="entry name" value="Alkaline_phosphatase_core_sf"/>
</dbReference>
<keyword evidence="5" id="KW-1185">Reference proteome</keyword>
<dbReference type="GO" id="GO:0004065">
    <property type="term" value="F:arylsulfatase activity"/>
    <property type="evidence" value="ECO:0007669"/>
    <property type="project" value="UniProtKB-EC"/>
</dbReference>
<dbReference type="PANTHER" id="PTHR45953:SF1">
    <property type="entry name" value="IDURONATE 2-SULFATASE"/>
    <property type="match status" value="1"/>
</dbReference>
<name>A0A1Y5SUQ0_9RHOB</name>
<protein>
    <submittedName>
        <fullName evidence="4">Arylsulfatase</fullName>
        <ecNumber evidence="4">3.1.6.1</ecNumber>
    </submittedName>
</protein>
<dbReference type="RefSeq" id="WP_235000706.1">
    <property type="nucleotide sequence ID" value="NZ_FWFT01000003.1"/>
</dbReference>
<dbReference type="EC" id="3.1.6.1" evidence="4"/>
<dbReference type="InterPro" id="IPR000917">
    <property type="entry name" value="Sulfatase_N"/>
</dbReference>
<dbReference type="GO" id="GO:0046872">
    <property type="term" value="F:metal ion binding"/>
    <property type="evidence" value="ECO:0007669"/>
    <property type="project" value="UniProtKB-KW"/>
</dbReference>
<dbReference type="GO" id="GO:0005737">
    <property type="term" value="C:cytoplasm"/>
    <property type="evidence" value="ECO:0007669"/>
    <property type="project" value="TreeGrafter"/>
</dbReference>
<dbReference type="Proteomes" id="UP000193623">
    <property type="component" value="Unassembled WGS sequence"/>
</dbReference>
<gene>
    <name evidence="4" type="ORF">PSJ8397_02387</name>
</gene>
<evidence type="ECO:0000313" key="4">
    <source>
        <dbReference type="EMBL" id="SLN45524.1"/>
    </source>
</evidence>
<reference evidence="4 5" key="1">
    <citation type="submission" date="2017-03" db="EMBL/GenBank/DDBJ databases">
        <authorList>
            <person name="Afonso C.L."/>
            <person name="Miller P.J."/>
            <person name="Scott M.A."/>
            <person name="Spackman E."/>
            <person name="Goraichik I."/>
            <person name="Dimitrov K.M."/>
            <person name="Suarez D.L."/>
            <person name="Swayne D.E."/>
        </authorList>
    </citation>
    <scope>NUCLEOTIDE SEQUENCE [LARGE SCALE GENOMIC DNA]</scope>
    <source>
        <strain evidence="4 5">CECT 8397</strain>
    </source>
</reference>
<keyword evidence="1" id="KW-0479">Metal-binding</keyword>
<dbReference type="EMBL" id="FWFT01000003">
    <property type="protein sequence ID" value="SLN45524.1"/>
    <property type="molecule type" value="Genomic_DNA"/>
</dbReference>
<organism evidence="4 5">
    <name type="scientific">Pseudooctadecabacter jejudonensis</name>
    <dbReference type="NCBI Taxonomy" id="1391910"/>
    <lineage>
        <taxon>Bacteria</taxon>
        <taxon>Pseudomonadati</taxon>
        <taxon>Pseudomonadota</taxon>
        <taxon>Alphaproteobacteria</taxon>
        <taxon>Rhodobacterales</taxon>
        <taxon>Paracoccaceae</taxon>
        <taxon>Pseudooctadecabacter</taxon>
    </lineage>
</organism>
<dbReference type="Pfam" id="PF00884">
    <property type="entry name" value="Sulfatase"/>
    <property type="match status" value="1"/>
</dbReference>
<proteinExistence type="predicted"/>
<evidence type="ECO:0000259" key="3">
    <source>
        <dbReference type="Pfam" id="PF00884"/>
    </source>
</evidence>
<dbReference type="PANTHER" id="PTHR45953">
    <property type="entry name" value="IDURONATE 2-SULFATASE"/>
    <property type="match status" value="1"/>
</dbReference>
<dbReference type="AlphaFoldDB" id="A0A1Y5SUQ0"/>
<dbReference type="SUPFAM" id="SSF53649">
    <property type="entry name" value="Alkaline phosphatase-like"/>
    <property type="match status" value="1"/>
</dbReference>
<evidence type="ECO:0000256" key="1">
    <source>
        <dbReference type="ARBA" id="ARBA00022723"/>
    </source>
</evidence>
<evidence type="ECO:0000313" key="5">
    <source>
        <dbReference type="Proteomes" id="UP000193623"/>
    </source>
</evidence>
<feature type="domain" description="Sulfatase N-terminal" evidence="3">
    <location>
        <begin position="9"/>
        <end position="106"/>
    </location>
</feature>
<dbReference type="Gene3D" id="3.40.720.10">
    <property type="entry name" value="Alkaline Phosphatase, subunit A"/>
    <property type="match status" value="1"/>
</dbReference>